<sequence length="69" mass="8341">MSIINWYEGYGPYGHRQIEYQNKIKKIKQDKKDRQDKKRRRATTPPRGSRSRQRRAYVDGNGELIFEDI</sequence>
<name>A0A6C0LIK5_9ZZZZ</name>
<evidence type="ECO:0000313" key="2">
    <source>
        <dbReference type="EMBL" id="QHU30337.1"/>
    </source>
</evidence>
<protein>
    <submittedName>
        <fullName evidence="2">Uncharacterized protein</fullName>
    </submittedName>
</protein>
<organism evidence="2">
    <name type="scientific">viral metagenome</name>
    <dbReference type="NCBI Taxonomy" id="1070528"/>
    <lineage>
        <taxon>unclassified sequences</taxon>
        <taxon>metagenomes</taxon>
        <taxon>organismal metagenomes</taxon>
    </lineage>
</organism>
<dbReference type="EMBL" id="MN740505">
    <property type="protein sequence ID" value="QHU30337.1"/>
    <property type="molecule type" value="Genomic_DNA"/>
</dbReference>
<evidence type="ECO:0000256" key="1">
    <source>
        <dbReference type="SAM" id="MobiDB-lite"/>
    </source>
</evidence>
<feature type="region of interest" description="Disordered" evidence="1">
    <location>
        <begin position="26"/>
        <end position="56"/>
    </location>
</feature>
<proteinExistence type="predicted"/>
<reference evidence="2" key="1">
    <citation type="journal article" date="2020" name="Nature">
        <title>Giant virus diversity and host interactions through global metagenomics.</title>
        <authorList>
            <person name="Schulz F."/>
            <person name="Roux S."/>
            <person name="Paez-Espino D."/>
            <person name="Jungbluth S."/>
            <person name="Walsh D.A."/>
            <person name="Denef V.J."/>
            <person name="McMahon K.D."/>
            <person name="Konstantinidis K.T."/>
            <person name="Eloe-Fadrosh E.A."/>
            <person name="Kyrpides N.C."/>
            <person name="Woyke T."/>
        </authorList>
    </citation>
    <scope>NUCLEOTIDE SEQUENCE</scope>
    <source>
        <strain evidence="2">GVMAG-M-3300027833-11</strain>
    </source>
</reference>
<dbReference type="AlphaFoldDB" id="A0A6C0LIK5"/>
<accession>A0A6C0LIK5</accession>